<dbReference type="EMBL" id="UPHL01000160">
    <property type="protein sequence ID" value="VAZ86644.1"/>
    <property type="molecule type" value="Genomic_DNA"/>
</dbReference>
<gene>
    <name evidence="2" type="primary">lipY_7</name>
    <name evidence="3" type="synonym">lipY_8</name>
    <name evidence="2" type="ORF">LAUMK42_05496</name>
    <name evidence="3" type="ORF">LAUMK4_02557</name>
</gene>
<evidence type="ECO:0000313" key="3">
    <source>
        <dbReference type="EMBL" id="VAZ93719.1"/>
    </source>
</evidence>
<dbReference type="Pfam" id="PF00934">
    <property type="entry name" value="PE"/>
    <property type="match status" value="1"/>
</dbReference>
<dbReference type="GO" id="GO:0004806">
    <property type="term" value="F:triacylglycerol lipase activity"/>
    <property type="evidence" value="ECO:0007669"/>
    <property type="project" value="UniProtKB-EC"/>
</dbReference>
<evidence type="ECO:0000313" key="5">
    <source>
        <dbReference type="Proteomes" id="UP000279331"/>
    </source>
</evidence>
<accession>A0AB38V0J0</accession>
<comment type="caution">
    <text evidence="2">The sequence shown here is derived from an EMBL/GenBank/DDBJ whole genome shotgun (WGS) entry which is preliminary data.</text>
</comment>
<dbReference type="InterPro" id="IPR000084">
    <property type="entry name" value="PE-PGRS_N"/>
</dbReference>
<protein>
    <submittedName>
        <fullName evidence="2">Triacylglycerol lipase</fullName>
        <ecNumber evidence="2">3.1.1.3</ecNumber>
    </submittedName>
</protein>
<dbReference type="InterPro" id="IPR038332">
    <property type="entry name" value="PPE_sf"/>
</dbReference>
<dbReference type="EMBL" id="UPHM01000056">
    <property type="protein sequence ID" value="VAZ93719.1"/>
    <property type="molecule type" value="Genomic_DNA"/>
</dbReference>
<evidence type="ECO:0000259" key="1">
    <source>
        <dbReference type="Pfam" id="PF00934"/>
    </source>
</evidence>
<dbReference type="Proteomes" id="UP000279331">
    <property type="component" value="Unassembled WGS sequence"/>
</dbReference>
<keyword evidence="4" id="KW-1185">Reference proteome</keyword>
<dbReference type="RefSeq" id="WP_075549496.1">
    <property type="nucleotide sequence ID" value="NZ_MVIF01000030.1"/>
</dbReference>
<dbReference type="AlphaFoldDB" id="A0AB38V0J0"/>
<organism evidence="2 5">
    <name type="scientific">Mycobacterium persicum</name>
    <dbReference type="NCBI Taxonomy" id="1487726"/>
    <lineage>
        <taxon>Bacteria</taxon>
        <taxon>Bacillati</taxon>
        <taxon>Actinomycetota</taxon>
        <taxon>Actinomycetes</taxon>
        <taxon>Mycobacteriales</taxon>
        <taxon>Mycobacteriaceae</taxon>
        <taxon>Mycobacterium</taxon>
    </lineage>
</organism>
<sequence length="100" mass="10152">MSFLIALPDVVADAARDLAALGSTLSTANAAAATPTTTLLAAAEDEVSAAVTVLFSAHGQAYQALSEQVGAFLAPGPMPLPRQPAPLRCPIRCKACNKTC</sequence>
<dbReference type="EC" id="3.1.1.3" evidence="2"/>
<name>A0AB38V0J0_9MYCO</name>
<evidence type="ECO:0000313" key="2">
    <source>
        <dbReference type="EMBL" id="VAZ86644.1"/>
    </source>
</evidence>
<proteinExistence type="predicted"/>
<keyword evidence="2" id="KW-0378">Hydrolase</keyword>
<dbReference type="Gene3D" id="1.10.287.850">
    <property type="entry name" value="HP0062-like domain"/>
    <property type="match status" value="1"/>
</dbReference>
<dbReference type="Proteomes" id="UP000271464">
    <property type="component" value="Unassembled WGS sequence"/>
</dbReference>
<evidence type="ECO:0000313" key="4">
    <source>
        <dbReference type="Proteomes" id="UP000271464"/>
    </source>
</evidence>
<feature type="domain" description="PE" evidence="1">
    <location>
        <begin position="4"/>
        <end position="73"/>
    </location>
</feature>
<dbReference type="SUPFAM" id="SSF140459">
    <property type="entry name" value="PE/PPE dimer-like"/>
    <property type="match status" value="1"/>
</dbReference>
<reference evidence="4 5" key="1">
    <citation type="submission" date="2018-09" db="EMBL/GenBank/DDBJ databases">
        <authorList>
            <person name="Tagini F."/>
        </authorList>
    </citation>
    <scope>NUCLEOTIDE SEQUENCE [LARGE SCALE GENOMIC DNA]</scope>
    <source>
        <strain evidence="3 4">MK4</strain>
        <strain evidence="2 5">MK42</strain>
    </source>
</reference>